<keyword evidence="12 20" id="KW-0675">Receptor</keyword>
<feature type="short sequence motif" description="TonB box" evidence="15">
    <location>
        <begin position="36"/>
        <end position="42"/>
    </location>
</feature>
<evidence type="ECO:0000256" key="13">
    <source>
        <dbReference type="ARBA" id="ARBA00023237"/>
    </source>
</evidence>
<comment type="subcellular location">
    <subcellularLocation>
        <location evidence="1 14">Cell outer membrane</location>
        <topology evidence="1 14">Multi-pass membrane protein</topology>
    </subcellularLocation>
</comment>
<dbReference type="GO" id="GO:0015344">
    <property type="term" value="F:siderophore uptake transmembrane transporter activity"/>
    <property type="evidence" value="ECO:0007669"/>
    <property type="project" value="TreeGrafter"/>
</dbReference>
<evidence type="ECO:0000256" key="8">
    <source>
        <dbReference type="ARBA" id="ARBA00023004"/>
    </source>
</evidence>
<dbReference type="Pfam" id="PF07715">
    <property type="entry name" value="Plug"/>
    <property type="match status" value="1"/>
</dbReference>
<accession>A0A6I4TP02</accession>
<keyword evidence="21" id="KW-1185">Reference proteome</keyword>
<proteinExistence type="inferred from homology"/>
<dbReference type="RefSeq" id="WP_161389498.1">
    <property type="nucleotide sequence ID" value="NZ_JBHSCP010000001.1"/>
</dbReference>
<dbReference type="PANTHER" id="PTHR32552">
    <property type="entry name" value="FERRICHROME IRON RECEPTOR-RELATED"/>
    <property type="match status" value="1"/>
</dbReference>
<dbReference type="PROSITE" id="PS52016">
    <property type="entry name" value="TONB_DEPENDENT_REC_3"/>
    <property type="match status" value="1"/>
</dbReference>
<dbReference type="SUPFAM" id="SSF56935">
    <property type="entry name" value="Porins"/>
    <property type="match status" value="1"/>
</dbReference>
<name>A0A6I4TP02_9SPHN</name>
<feature type="domain" description="TonB-dependent receptor-like beta-barrel" evidence="18">
    <location>
        <begin position="245"/>
        <end position="674"/>
    </location>
</feature>
<comment type="similarity">
    <text evidence="2 14 16">Belongs to the TonB-dependent receptor family.</text>
</comment>
<sequence length="705" mass="77522">MRTFLLRSVAGLAACALPAVVFAQEQAQDETEDDNTIIVLGEADRAAASVATRVPLSTMQTPFTIQQVSDAVIQESAARSLSDALRYIGTVGGTDNFGNAGEFFSSRGFQMANGSNYFRDGLRYRKYGQVPLYDIERIELLRGSASILYGALQPGGVLNIVSRTPQDDASTTLRLRAGSFDYYQATVDATGPLVDGVNYRIQGMYENAGSFRDVVESESGGVTGAFDVRLSPTTVLTARASWFTDERVGDRGTVMAYQTDGRFTAANGRKYDFADVPRSAFFGEKFGTNKFQDINLSLSLRQELGDKWQLRADVVHSDQEEDRVYIWAIPDNTPVDANGLLPRQIGDWNADLNGTLARLELAGEITTGPLTHKLVFGGEVERFNNTRTNERYQFSSINIYDPAYLDSRPANGTRTVNSPYGSLFQSTGVYIQNVIEIGQNWVVLGGLRYDHVTDDNTLNGARVRRQVAEAWTPQAGLVWRPTPFISPYLSYTRSFVPQSGTDFAGDPFDPERGEQFEGGIKLDIRPAKSIATIAVFQLDRDNLTMADPDHPGFNRLSGLQRSKGIEFSLDANPVDALRLTFNWNHLFSIKYVNDNSFAGNTVPNAPENALGLFATYDLADVLGGFSINAGATHVSRRQGINSNQFYLPAYTLVDLGARVKLNDNFQLMANVRNLFDATYYTGAINGTTVNVGAPRSFTVELRTGF</sequence>
<dbReference type="GO" id="GO:0015891">
    <property type="term" value="P:siderophore transport"/>
    <property type="evidence" value="ECO:0007669"/>
    <property type="project" value="InterPro"/>
</dbReference>
<dbReference type="Gene3D" id="2.170.130.10">
    <property type="entry name" value="TonB-dependent receptor, plug domain"/>
    <property type="match status" value="1"/>
</dbReference>
<evidence type="ECO:0000256" key="16">
    <source>
        <dbReference type="RuleBase" id="RU003357"/>
    </source>
</evidence>
<dbReference type="GO" id="GO:0009279">
    <property type="term" value="C:cell outer membrane"/>
    <property type="evidence" value="ECO:0007669"/>
    <property type="project" value="UniProtKB-SubCell"/>
</dbReference>
<keyword evidence="4 14" id="KW-1134">Transmembrane beta strand</keyword>
<evidence type="ECO:0000256" key="9">
    <source>
        <dbReference type="ARBA" id="ARBA00023065"/>
    </source>
</evidence>
<dbReference type="PANTHER" id="PTHR32552:SF68">
    <property type="entry name" value="FERRICHROME OUTER MEMBRANE TRANSPORTER_PHAGE RECEPTOR"/>
    <property type="match status" value="1"/>
</dbReference>
<dbReference type="NCBIfam" id="TIGR01783">
    <property type="entry name" value="TonB-siderophor"/>
    <property type="match status" value="1"/>
</dbReference>
<evidence type="ECO:0000256" key="17">
    <source>
        <dbReference type="SAM" id="SignalP"/>
    </source>
</evidence>
<evidence type="ECO:0000313" key="21">
    <source>
        <dbReference type="Proteomes" id="UP000469430"/>
    </source>
</evidence>
<evidence type="ECO:0000259" key="19">
    <source>
        <dbReference type="Pfam" id="PF07715"/>
    </source>
</evidence>
<keyword evidence="3 14" id="KW-0813">Transport</keyword>
<evidence type="ECO:0000259" key="18">
    <source>
        <dbReference type="Pfam" id="PF00593"/>
    </source>
</evidence>
<evidence type="ECO:0000256" key="10">
    <source>
        <dbReference type="ARBA" id="ARBA00023077"/>
    </source>
</evidence>
<evidence type="ECO:0000256" key="3">
    <source>
        <dbReference type="ARBA" id="ARBA00022448"/>
    </source>
</evidence>
<keyword evidence="9" id="KW-0406">Ion transport</keyword>
<evidence type="ECO:0000256" key="1">
    <source>
        <dbReference type="ARBA" id="ARBA00004571"/>
    </source>
</evidence>
<feature type="signal peptide" evidence="17">
    <location>
        <begin position="1"/>
        <end position="23"/>
    </location>
</feature>
<evidence type="ECO:0000256" key="5">
    <source>
        <dbReference type="ARBA" id="ARBA00022496"/>
    </source>
</evidence>
<dbReference type="PROSITE" id="PS00430">
    <property type="entry name" value="TONB_DEPENDENT_REC_1"/>
    <property type="match status" value="1"/>
</dbReference>
<keyword evidence="5" id="KW-0410">Iron transport</keyword>
<dbReference type="EMBL" id="WTYJ01000001">
    <property type="protein sequence ID" value="MXO97805.1"/>
    <property type="molecule type" value="Genomic_DNA"/>
</dbReference>
<dbReference type="InterPro" id="IPR037066">
    <property type="entry name" value="Plug_dom_sf"/>
</dbReference>
<dbReference type="InterPro" id="IPR010916">
    <property type="entry name" value="TonB_box_CS"/>
</dbReference>
<comment type="caution">
    <text evidence="20">The sequence shown here is derived from an EMBL/GenBank/DDBJ whole genome shotgun (WGS) entry which is preliminary data.</text>
</comment>
<gene>
    <name evidence="20" type="ORF">GRI97_02235</name>
</gene>
<dbReference type="Proteomes" id="UP000469430">
    <property type="component" value="Unassembled WGS sequence"/>
</dbReference>
<evidence type="ECO:0000313" key="20">
    <source>
        <dbReference type="EMBL" id="MXO97805.1"/>
    </source>
</evidence>
<evidence type="ECO:0000256" key="2">
    <source>
        <dbReference type="ARBA" id="ARBA00009810"/>
    </source>
</evidence>
<evidence type="ECO:0000256" key="4">
    <source>
        <dbReference type="ARBA" id="ARBA00022452"/>
    </source>
</evidence>
<evidence type="ECO:0000256" key="11">
    <source>
        <dbReference type="ARBA" id="ARBA00023136"/>
    </source>
</evidence>
<evidence type="ECO:0000256" key="7">
    <source>
        <dbReference type="ARBA" id="ARBA00022729"/>
    </source>
</evidence>
<feature type="domain" description="TonB-dependent receptor plug" evidence="19">
    <location>
        <begin position="58"/>
        <end position="157"/>
    </location>
</feature>
<dbReference type="OrthoDB" id="9760333at2"/>
<protein>
    <submittedName>
        <fullName evidence="20">TonB-dependent siderophore receptor</fullName>
    </submittedName>
</protein>
<evidence type="ECO:0000256" key="6">
    <source>
        <dbReference type="ARBA" id="ARBA00022692"/>
    </source>
</evidence>
<dbReference type="InterPro" id="IPR036942">
    <property type="entry name" value="Beta-barrel_TonB_sf"/>
</dbReference>
<dbReference type="InterPro" id="IPR012910">
    <property type="entry name" value="Plug_dom"/>
</dbReference>
<reference evidence="20 21" key="1">
    <citation type="submission" date="2019-12" db="EMBL/GenBank/DDBJ databases">
        <title>Genomic-based taxomic classification of the family Erythrobacteraceae.</title>
        <authorList>
            <person name="Xu L."/>
        </authorList>
    </citation>
    <scope>NUCLEOTIDE SEQUENCE [LARGE SCALE GENOMIC DNA]</scope>
    <source>
        <strain evidence="20 21">S36</strain>
    </source>
</reference>
<dbReference type="AlphaFoldDB" id="A0A6I4TP02"/>
<evidence type="ECO:0000256" key="14">
    <source>
        <dbReference type="PROSITE-ProRule" id="PRU01360"/>
    </source>
</evidence>
<dbReference type="CDD" id="cd01347">
    <property type="entry name" value="ligand_gated_channel"/>
    <property type="match status" value="1"/>
</dbReference>
<keyword evidence="13 14" id="KW-0998">Cell outer membrane</keyword>
<keyword evidence="11 14" id="KW-0472">Membrane</keyword>
<dbReference type="InterPro" id="IPR039426">
    <property type="entry name" value="TonB-dep_rcpt-like"/>
</dbReference>
<evidence type="ECO:0000256" key="12">
    <source>
        <dbReference type="ARBA" id="ARBA00023170"/>
    </source>
</evidence>
<dbReference type="Pfam" id="PF00593">
    <property type="entry name" value="TonB_dep_Rec_b-barrel"/>
    <property type="match status" value="1"/>
</dbReference>
<dbReference type="InterPro" id="IPR000531">
    <property type="entry name" value="Beta-barrel_TonB"/>
</dbReference>
<organism evidence="20 21">
    <name type="scientific">Croceibacterium xixiisoli</name>
    <dbReference type="NCBI Taxonomy" id="1476466"/>
    <lineage>
        <taxon>Bacteria</taxon>
        <taxon>Pseudomonadati</taxon>
        <taxon>Pseudomonadota</taxon>
        <taxon>Alphaproteobacteria</taxon>
        <taxon>Sphingomonadales</taxon>
        <taxon>Erythrobacteraceae</taxon>
        <taxon>Croceibacterium</taxon>
    </lineage>
</organism>
<dbReference type="Gene3D" id="2.40.170.20">
    <property type="entry name" value="TonB-dependent receptor, beta-barrel domain"/>
    <property type="match status" value="1"/>
</dbReference>
<keyword evidence="6 14" id="KW-0812">Transmembrane</keyword>
<dbReference type="InterPro" id="IPR010105">
    <property type="entry name" value="TonB_sidphr_rcpt"/>
</dbReference>
<keyword evidence="7 17" id="KW-0732">Signal</keyword>
<keyword evidence="8" id="KW-0408">Iron</keyword>
<keyword evidence="10 15" id="KW-0798">TonB box</keyword>
<dbReference type="GO" id="GO:0038023">
    <property type="term" value="F:signaling receptor activity"/>
    <property type="evidence" value="ECO:0007669"/>
    <property type="project" value="InterPro"/>
</dbReference>
<evidence type="ECO:0000256" key="15">
    <source>
        <dbReference type="PROSITE-ProRule" id="PRU10143"/>
    </source>
</evidence>
<feature type="chain" id="PRO_5026150062" evidence="17">
    <location>
        <begin position="24"/>
        <end position="705"/>
    </location>
</feature>